<reference evidence="1 2" key="1">
    <citation type="submission" date="2023-10" db="EMBL/GenBank/DDBJ databases">
        <title>Genome-Wide Identification Analysis in wild type Solanum Pinnatisectum Reveals Some Genes Defensing Phytophthora Infestans.</title>
        <authorList>
            <person name="Sun C."/>
        </authorList>
    </citation>
    <scope>NUCLEOTIDE SEQUENCE [LARGE SCALE GENOMIC DNA]</scope>
    <source>
        <strain evidence="1">LQN</strain>
        <tissue evidence="1">Leaf</tissue>
    </source>
</reference>
<accession>A0AAV9LDU6</accession>
<sequence length="234" mass="27020">MDKFLIKQPRSSSGPFVSSHVVPEAQRETITPSSSNVDCILGVGSLKRDPGGRKPIFEYDSNIRDVWFNAPNSAWLEYSIDDDAIFCLCCYLFKNEFESHGNARKSFTQDGFKTWNHGPERIRLHVGEFESVDSFANFSKSRIMKLAEYYKSEFGDNELRDLSYQLDSFIVYARDVERAFSSMKLIKNDLRNSIGEEFLNGCLVCKIERKIFENVSNDAIIDRFQNMKSRRVQL</sequence>
<evidence type="ECO:0008006" key="3">
    <source>
        <dbReference type="Google" id="ProtNLM"/>
    </source>
</evidence>
<keyword evidence="2" id="KW-1185">Reference proteome</keyword>
<dbReference type="EMBL" id="JAWPEI010000006">
    <property type="protein sequence ID" value="KAK4723832.1"/>
    <property type="molecule type" value="Genomic_DNA"/>
</dbReference>
<comment type="caution">
    <text evidence="1">The sequence shown here is derived from an EMBL/GenBank/DDBJ whole genome shotgun (WGS) entry which is preliminary data.</text>
</comment>
<protein>
    <recommendedName>
        <fullName evidence="3">TTF-type domain-containing protein</fullName>
    </recommendedName>
</protein>
<evidence type="ECO:0000313" key="2">
    <source>
        <dbReference type="Proteomes" id="UP001311915"/>
    </source>
</evidence>
<dbReference type="PANTHER" id="PTHR45749:SF21">
    <property type="entry name" value="DUF4371 DOMAIN-CONTAINING PROTEIN"/>
    <property type="match status" value="1"/>
</dbReference>
<evidence type="ECO:0000313" key="1">
    <source>
        <dbReference type="EMBL" id="KAK4723832.1"/>
    </source>
</evidence>
<gene>
    <name evidence="1" type="ORF">R3W88_026611</name>
</gene>
<organism evidence="1 2">
    <name type="scientific">Solanum pinnatisectum</name>
    <name type="common">tansyleaf nightshade</name>
    <dbReference type="NCBI Taxonomy" id="50273"/>
    <lineage>
        <taxon>Eukaryota</taxon>
        <taxon>Viridiplantae</taxon>
        <taxon>Streptophyta</taxon>
        <taxon>Embryophyta</taxon>
        <taxon>Tracheophyta</taxon>
        <taxon>Spermatophyta</taxon>
        <taxon>Magnoliopsida</taxon>
        <taxon>eudicotyledons</taxon>
        <taxon>Gunneridae</taxon>
        <taxon>Pentapetalae</taxon>
        <taxon>asterids</taxon>
        <taxon>lamiids</taxon>
        <taxon>Solanales</taxon>
        <taxon>Solanaceae</taxon>
        <taxon>Solanoideae</taxon>
        <taxon>Solaneae</taxon>
        <taxon>Solanum</taxon>
    </lineage>
</organism>
<dbReference type="Proteomes" id="UP001311915">
    <property type="component" value="Unassembled WGS sequence"/>
</dbReference>
<dbReference type="PANTHER" id="PTHR45749">
    <property type="match status" value="1"/>
</dbReference>
<name>A0AAV9LDU6_9SOLN</name>
<dbReference type="AlphaFoldDB" id="A0AAV9LDU6"/>
<proteinExistence type="predicted"/>